<dbReference type="InterPro" id="IPR014756">
    <property type="entry name" value="Ig_E-set"/>
</dbReference>
<dbReference type="GO" id="GO:0009653">
    <property type="term" value="P:anatomical structure morphogenesis"/>
    <property type="evidence" value="ECO:0007669"/>
    <property type="project" value="UniProtKB-ARBA"/>
</dbReference>
<sequence>KFGELSQPKRLTREAMRNYLKERGDQTVLILHAKVAQKSYGNEKRFFCPPPCVYLMGCGWKKKKEQMEREGCSEQEAQPCAFIGIGNSEQEMQQLNLEGKNFCTAKTLYISDSDKRKHFMLTVKMFYGNSAEIGVFLSKRIKVISKPSKKKQSLKNADLCIASGTKVALFNRLRSQTVSTRYLHVEGGNFHASSQQWGAFYIHLLDDEESEGEEFTVRDGYIHYGQTVKLVCSVTGMALPRLVIRKVDKQTALMDADDPVSQLHKCAFYLKDTERMYLCLSQERIIQFQATPCPKETNKEMINDGASWTIISTDKAEYTFYEGMGPVTHPVTPVPVVESLQLNGGGDVAMLELTGQNFTPNLRVWFGDVEADTMYRLHVPVLLLLISCGFSFSSPEPGQKETQTITDVCQQVSPPCVTEADRYSLEALRHIHQEMDDDQDGGIEVEESVEFIIEDMQQQQQTNKHSKLHREDQHITVEELWRGWKSSEVHNWTQEDMLRWLREFVELPQYEKSFKELRVNGNTLPRIASNEPSFMSTYLKIQDQQHKHKLKLKALDVVLFGPPTRPPHNWMKDLLLIVSVVMGLGGCWFAQVQNKASREHISKMMKDLESLHRAEKSLRDLQEQLELAQEEKRTVAVEKKFLEEKMRDEIQGAQEEANRLHELRKGAVSELSRLRYAEEELEQIRGALKKAEQDIQGSWSVTESLQLWLQLTHEVEMQYYNVKKQSAEQQLATAKDEAERIKKKRSSVLGTLHVAHSSSLDQVDHKILQAKNALAEVTACLQERLHRWQQIELLCGFAIINNAGLPSLTATLYPDPNWMVLSRASMSSYQVPVDMEDAMPSMMPQKLPVSVTPLKLSPRAMVHSRRTSHSVQQPVILSPDPDLLIPLRPPLSRYVEEEGEGIILKQESPETVSDPDPIGPTVGIKFSTPGLDTPSRKLYRDNLDLFADSITSVVLSSQKRISGAEVEMRVRRGDDVTLYSDCVWKRGLNPVWFRNCSEKDHPNFMILDTDLRLIEVQTGVYPRYSFVFNASTNTHNLLIKNVTESDQGLYYCALQERVISKDKHGIIILSDVYHYGDRSTRLSLFGVVFSSQKRISGAEVEMRVRRGDDVTLYSDCVWESGLKTVWFRNCSEKDHPRLMISTTDWSVTEKRTGAFTRYSLMFNASTNTHNLLIENVTESDQGLYHCAVQEKIISKDKNGTIISSYVYRHGNRSSRLSLLAPCPDVCVRCVSEPNVSWTLMFSVCAVCVLLSSLLSSTCVYCLCTHTTKEIRAGSEKCKTRRHDEVGEDEVCYASLEIQNLQKKTAKKKKKKKIQVVQDSDFSTYSEVRTERHRGDAEDTSIGVVFSSQKRISGAEVEMRVRRGDDVTLYSDCVWKSGLKTVWFRNCSEKDHPNFNISTKDMMSDTFPFYSFVFNASTKANDLLIKNVTETHLGLYYCALQENKITKNDSSGITYSYVYNYGNRLTRLSLECSDSVCEPCVSEQGVSLKLVFSVCAVCVLLSSLLSSICVYCLCTHTTKDDKDDLTGCDKTTTLTHDE</sequence>
<dbReference type="InterPro" id="IPR037095">
    <property type="entry name" value="RBP-J/Cbf11_DNA-bd_sf"/>
</dbReference>
<evidence type="ECO:0000256" key="18">
    <source>
        <dbReference type="ARBA" id="ARBA00023242"/>
    </source>
</evidence>
<evidence type="ECO:0000256" key="1">
    <source>
        <dbReference type="ARBA" id="ARBA00004123"/>
    </source>
</evidence>
<organism evidence="24 25">
    <name type="scientific">Clarias magur</name>
    <name type="common">Asian catfish</name>
    <name type="synonym">Macropteronotus magur</name>
    <dbReference type="NCBI Taxonomy" id="1594786"/>
    <lineage>
        <taxon>Eukaryota</taxon>
        <taxon>Metazoa</taxon>
        <taxon>Chordata</taxon>
        <taxon>Craniata</taxon>
        <taxon>Vertebrata</taxon>
        <taxon>Euteleostomi</taxon>
        <taxon>Actinopterygii</taxon>
        <taxon>Neopterygii</taxon>
        <taxon>Teleostei</taxon>
        <taxon>Ostariophysi</taxon>
        <taxon>Siluriformes</taxon>
        <taxon>Clariidae</taxon>
        <taxon>Clarias</taxon>
    </lineage>
</organism>
<dbReference type="SMART" id="SM01268">
    <property type="entry name" value="BTD"/>
    <property type="match status" value="1"/>
</dbReference>
<evidence type="ECO:0000256" key="9">
    <source>
        <dbReference type="ARBA" id="ARBA00022837"/>
    </source>
</evidence>
<keyword evidence="18" id="KW-0539">Nucleus</keyword>
<dbReference type="FunFam" id="2.60.40.1450:FF:000001">
    <property type="entry name" value="Recombining binding protein suppressor of hairless"/>
    <property type="match status" value="1"/>
</dbReference>
<dbReference type="InterPro" id="IPR007110">
    <property type="entry name" value="Ig-like_dom"/>
</dbReference>
<dbReference type="Gene3D" id="2.60.40.10">
    <property type="entry name" value="Immunoglobulins"/>
    <property type="match status" value="4"/>
</dbReference>
<dbReference type="Gene3D" id="1.10.287.3550">
    <property type="match status" value="1"/>
</dbReference>
<dbReference type="Gene3D" id="1.20.5.340">
    <property type="match status" value="1"/>
</dbReference>
<dbReference type="GO" id="GO:0007399">
    <property type="term" value="P:nervous system development"/>
    <property type="evidence" value="ECO:0007669"/>
    <property type="project" value="UniProtKB-ARBA"/>
</dbReference>
<dbReference type="Pfam" id="PF25578">
    <property type="entry name" value="EF-hand_STIM1"/>
    <property type="match status" value="1"/>
</dbReference>
<accession>A0A8J4TFM8</accession>
<dbReference type="SUPFAM" id="SSF49417">
    <property type="entry name" value="p53-like transcription factors"/>
    <property type="match status" value="1"/>
</dbReference>
<dbReference type="CDD" id="cd11722">
    <property type="entry name" value="SOAR"/>
    <property type="match status" value="1"/>
</dbReference>
<dbReference type="GO" id="GO:0060429">
    <property type="term" value="P:epithelium development"/>
    <property type="evidence" value="ECO:0007669"/>
    <property type="project" value="UniProtKB-ARBA"/>
</dbReference>
<dbReference type="PROSITE" id="PS50105">
    <property type="entry name" value="SAM_DOMAIN"/>
    <property type="match status" value="1"/>
</dbReference>
<dbReference type="InterPro" id="IPR036358">
    <property type="entry name" value="BTD_sf"/>
</dbReference>
<dbReference type="SMART" id="SM00409">
    <property type="entry name" value="IG"/>
    <property type="match status" value="3"/>
</dbReference>
<dbReference type="GO" id="GO:0000978">
    <property type="term" value="F:RNA polymerase II cis-regulatory region sequence-specific DNA binding"/>
    <property type="evidence" value="ECO:0007669"/>
    <property type="project" value="InterPro"/>
</dbReference>
<evidence type="ECO:0000256" key="7">
    <source>
        <dbReference type="ARBA" id="ARBA00022723"/>
    </source>
</evidence>
<keyword evidence="9" id="KW-0106">Calcium</keyword>
<dbReference type="GO" id="GO:0006357">
    <property type="term" value="P:regulation of transcription by RNA polymerase II"/>
    <property type="evidence" value="ECO:0007669"/>
    <property type="project" value="InterPro"/>
</dbReference>
<evidence type="ECO:0000256" key="3">
    <source>
        <dbReference type="ARBA" id="ARBA00022448"/>
    </source>
</evidence>
<dbReference type="InterPro" id="IPR037608">
    <property type="entry name" value="STIM1/2"/>
</dbReference>
<dbReference type="InterPro" id="IPR032393">
    <property type="entry name" value="SOAR_STIM1/2"/>
</dbReference>
<name>A0A8J4TFM8_CLAMG</name>
<keyword evidence="6 21" id="KW-0812">Transmembrane</keyword>
<evidence type="ECO:0000256" key="5">
    <source>
        <dbReference type="ARBA" id="ARBA00022568"/>
    </source>
</evidence>
<evidence type="ECO:0000256" key="8">
    <source>
        <dbReference type="ARBA" id="ARBA00022729"/>
    </source>
</evidence>
<dbReference type="GO" id="GO:0005246">
    <property type="term" value="F:calcium channel regulator activity"/>
    <property type="evidence" value="ECO:0007669"/>
    <property type="project" value="InterPro"/>
</dbReference>
<dbReference type="Gene3D" id="2.80.10.50">
    <property type="match status" value="1"/>
</dbReference>
<dbReference type="PANTHER" id="PTHR15136">
    <property type="entry name" value="STROMAL INTERACTION MOLECULE HOMOLOG"/>
    <property type="match status" value="1"/>
</dbReference>
<dbReference type="Gene3D" id="1.10.238.180">
    <property type="match status" value="1"/>
</dbReference>
<evidence type="ECO:0000256" key="10">
    <source>
        <dbReference type="ARBA" id="ARBA00022989"/>
    </source>
</evidence>
<dbReference type="Gene3D" id="1.10.150.50">
    <property type="entry name" value="Transcription Factor, Ets-1"/>
    <property type="match status" value="1"/>
</dbReference>
<dbReference type="InterPro" id="IPR036179">
    <property type="entry name" value="Ig-like_dom_sf"/>
</dbReference>
<proteinExistence type="inferred from homology"/>
<dbReference type="Pfam" id="PF07686">
    <property type="entry name" value="V-set"/>
    <property type="match status" value="1"/>
</dbReference>
<dbReference type="Gene3D" id="2.60.40.1450">
    <property type="entry name" value="LAG1, DNA binding domain"/>
    <property type="match status" value="1"/>
</dbReference>
<keyword evidence="13" id="KW-0406">Ion transport</keyword>
<feature type="coiled-coil region" evidence="20">
    <location>
        <begin position="604"/>
        <end position="744"/>
    </location>
</feature>
<dbReference type="GO" id="GO:0003700">
    <property type="term" value="F:DNA-binding transcription factor activity"/>
    <property type="evidence" value="ECO:0007669"/>
    <property type="project" value="InterPro"/>
</dbReference>
<keyword evidence="15 21" id="KW-0472">Membrane</keyword>
<dbReference type="InterPro" id="IPR057835">
    <property type="entry name" value="EF-hand_STIM1/2"/>
</dbReference>
<dbReference type="SUPFAM" id="SSF47769">
    <property type="entry name" value="SAM/Pointed domain"/>
    <property type="match status" value="1"/>
</dbReference>
<evidence type="ECO:0000256" key="19">
    <source>
        <dbReference type="ARBA" id="ARBA00046288"/>
    </source>
</evidence>
<dbReference type="Proteomes" id="UP000727407">
    <property type="component" value="Unassembled WGS sequence"/>
</dbReference>
<comment type="caution">
    <text evidence="24">The sequence shown here is derived from an EMBL/GenBank/DDBJ whole genome shotgun (WGS) entry which is preliminary data.</text>
</comment>
<dbReference type="InterPro" id="IPR001660">
    <property type="entry name" value="SAM"/>
</dbReference>
<evidence type="ECO:0000256" key="6">
    <source>
        <dbReference type="ARBA" id="ARBA00022692"/>
    </source>
</evidence>
<feature type="domain" description="SAM" evidence="22">
    <location>
        <begin position="492"/>
        <end position="550"/>
    </location>
</feature>
<evidence type="ECO:0000256" key="12">
    <source>
        <dbReference type="ARBA" id="ARBA00023054"/>
    </source>
</evidence>
<evidence type="ECO:0000256" key="15">
    <source>
        <dbReference type="ARBA" id="ARBA00023136"/>
    </source>
</evidence>
<dbReference type="FunFam" id="1.10.150.50:FF:000009">
    <property type="entry name" value="Stromal interaction molecule 1"/>
    <property type="match status" value="1"/>
</dbReference>
<dbReference type="InterPro" id="IPR008967">
    <property type="entry name" value="p53-like_TF_DNA-bd_sf"/>
</dbReference>
<dbReference type="GO" id="GO:0005783">
    <property type="term" value="C:endoplasmic reticulum"/>
    <property type="evidence" value="ECO:0007669"/>
    <property type="project" value="TreeGrafter"/>
</dbReference>
<dbReference type="SUPFAM" id="SSF81296">
    <property type="entry name" value="E set domains"/>
    <property type="match status" value="1"/>
</dbReference>
<dbReference type="PROSITE" id="PS50835">
    <property type="entry name" value="IG_LIKE"/>
    <property type="match status" value="1"/>
</dbReference>
<dbReference type="SMART" id="SM01267">
    <property type="entry name" value="LAG1_DNAbind"/>
    <property type="match status" value="1"/>
</dbReference>
<feature type="non-terminal residue" evidence="24">
    <location>
        <position position="1537"/>
    </location>
</feature>
<evidence type="ECO:0000256" key="2">
    <source>
        <dbReference type="ARBA" id="ARBA00009704"/>
    </source>
</evidence>
<dbReference type="InterPro" id="IPR013106">
    <property type="entry name" value="Ig_V-set"/>
</dbReference>
<dbReference type="GO" id="GO:0005509">
    <property type="term" value="F:calcium ion binding"/>
    <property type="evidence" value="ECO:0007669"/>
    <property type="project" value="TreeGrafter"/>
</dbReference>
<keyword evidence="4" id="KW-0597">Phosphoprotein</keyword>
<dbReference type="GO" id="GO:0051049">
    <property type="term" value="P:regulation of transport"/>
    <property type="evidence" value="ECO:0007669"/>
    <property type="project" value="UniProtKB-ARBA"/>
</dbReference>
<keyword evidence="17" id="KW-0325">Glycoprotein</keyword>
<keyword evidence="8" id="KW-0732">Signal</keyword>
<evidence type="ECO:0000259" key="23">
    <source>
        <dbReference type="PROSITE" id="PS50835"/>
    </source>
</evidence>
<feature type="non-terminal residue" evidence="24">
    <location>
        <position position="1"/>
    </location>
</feature>
<dbReference type="InterPro" id="IPR015350">
    <property type="entry name" value="Beta-trefoil_DNA-bd_dom"/>
</dbReference>
<evidence type="ECO:0000313" key="24">
    <source>
        <dbReference type="EMBL" id="KAF5889468.1"/>
    </source>
</evidence>
<reference evidence="24" key="1">
    <citation type="submission" date="2020-07" db="EMBL/GenBank/DDBJ databases">
        <title>Clarias magur genome sequencing, assembly and annotation.</title>
        <authorList>
            <person name="Kushwaha B."/>
            <person name="Kumar R."/>
            <person name="Das P."/>
            <person name="Joshi C.G."/>
            <person name="Kumar D."/>
            <person name="Nagpure N.S."/>
            <person name="Pandey M."/>
            <person name="Agarwal S."/>
            <person name="Srivastava S."/>
            <person name="Singh M."/>
            <person name="Sahoo L."/>
            <person name="Jayasankar P."/>
            <person name="Meher P.K."/>
            <person name="Koringa P.G."/>
            <person name="Iquebal M.A."/>
            <person name="Das S.P."/>
            <person name="Bit A."/>
            <person name="Patnaik S."/>
            <person name="Patel N."/>
            <person name="Shah T.M."/>
            <person name="Hinsu A."/>
            <person name="Jena J.K."/>
        </authorList>
    </citation>
    <scope>NUCLEOTIDE SEQUENCE</scope>
    <source>
        <strain evidence="24">CIFAMagur01</strain>
        <tissue evidence="24">Testis</tissue>
    </source>
</reference>
<dbReference type="FunFam" id="1.10.238.180:FF:000001">
    <property type="entry name" value="Stromal interaction molecule 1"/>
    <property type="match status" value="1"/>
</dbReference>
<dbReference type="InterPro" id="IPR038007">
    <property type="entry name" value="RBP-Jkappa_IPT"/>
</dbReference>
<dbReference type="Pfam" id="PF20144">
    <property type="entry name" value="TIG_SUH"/>
    <property type="match status" value="1"/>
</dbReference>
<dbReference type="InterPro" id="IPR013761">
    <property type="entry name" value="SAM/pointed_sf"/>
</dbReference>
<dbReference type="PANTHER" id="PTHR15136:SF12">
    <property type="entry name" value="STROMAL INTERACTION MOLECULE 2 ISOFORM X1"/>
    <property type="match status" value="1"/>
</dbReference>
<comment type="similarity">
    <text evidence="2">Belongs to the Su(H) family.</text>
</comment>
<protein>
    <submittedName>
        <fullName evidence="24">Stromal interaction molecule 2-like</fullName>
    </submittedName>
</protein>
<comment type="subcellular location">
    <subcellularLocation>
        <location evidence="19">Endomembrane system</location>
        <topology evidence="19">Single-pass type I membrane protein</topology>
    </subcellularLocation>
    <subcellularLocation>
        <location evidence="1">Nucleus</location>
    </subcellularLocation>
</comment>
<keyword evidence="14" id="KW-0238">DNA-binding</keyword>
<evidence type="ECO:0000256" key="16">
    <source>
        <dbReference type="ARBA" id="ARBA00023163"/>
    </source>
</evidence>
<dbReference type="GO" id="GO:0002115">
    <property type="term" value="P:store-operated calcium entry"/>
    <property type="evidence" value="ECO:0007669"/>
    <property type="project" value="TreeGrafter"/>
</dbReference>
<keyword evidence="11" id="KW-0805">Transcription regulation</keyword>
<evidence type="ECO:0000259" key="22">
    <source>
        <dbReference type="PROSITE" id="PS50105"/>
    </source>
</evidence>
<keyword evidence="10 21" id="KW-1133">Transmembrane helix</keyword>
<dbReference type="GO" id="GO:0006874">
    <property type="term" value="P:intracellular calcium ion homeostasis"/>
    <property type="evidence" value="ECO:0007669"/>
    <property type="project" value="TreeGrafter"/>
</dbReference>
<evidence type="ECO:0000256" key="4">
    <source>
        <dbReference type="ARBA" id="ARBA00022553"/>
    </source>
</evidence>
<feature type="transmembrane region" description="Helical" evidence="21">
    <location>
        <begin position="1489"/>
        <end position="1513"/>
    </location>
</feature>
<evidence type="ECO:0000256" key="13">
    <source>
        <dbReference type="ARBA" id="ARBA00023065"/>
    </source>
</evidence>
<evidence type="ECO:0000256" key="17">
    <source>
        <dbReference type="ARBA" id="ARBA00023180"/>
    </source>
</evidence>
<keyword evidence="5" id="KW-0109">Calcium transport</keyword>
<evidence type="ECO:0000256" key="11">
    <source>
        <dbReference type="ARBA" id="ARBA00023015"/>
    </source>
</evidence>
<dbReference type="GO" id="GO:0005634">
    <property type="term" value="C:nucleus"/>
    <property type="evidence" value="ECO:0007669"/>
    <property type="project" value="UniProtKB-SubCell"/>
</dbReference>
<dbReference type="SUPFAM" id="SSF48726">
    <property type="entry name" value="Immunoglobulin"/>
    <property type="match status" value="3"/>
</dbReference>
<dbReference type="Pfam" id="PF09270">
    <property type="entry name" value="BTD"/>
    <property type="match status" value="1"/>
</dbReference>
<gene>
    <name evidence="24" type="primary">stim2a</name>
    <name evidence="24" type="ORF">DAT39_020831</name>
</gene>
<evidence type="ECO:0000256" key="14">
    <source>
        <dbReference type="ARBA" id="ARBA00023125"/>
    </source>
</evidence>
<evidence type="ECO:0000256" key="20">
    <source>
        <dbReference type="SAM" id="Coils"/>
    </source>
</evidence>
<dbReference type="Pfam" id="PF16533">
    <property type="entry name" value="SOAR"/>
    <property type="match status" value="1"/>
</dbReference>
<dbReference type="InterPro" id="IPR015351">
    <property type="entry name" value="RBP-J/Cbf11/Cbf12_DNA-bd"/>
</dbReference>
<dbReference type="Pfam" id="PF09271">
    <property type="entry name" value="LAG1-DNAbind"/>
    <property type="match status" value="1"/>
</dbReference>
<dbReference type="EMBL" id="QNUK01000807">
    <property type="protein sequence ID" value="KAF5889468.1"/>
    <property type="molecule type" value="Genomic_DNA"/>
</dbReference>
<evidence type="ECO:0000256" key="21">
    <source>
        <dbReference type="SAM" id="Phobius"/>
    </source>
</evidence>
<dbReference type="GO" id="GO:0005886">
    <property type="term" value="C:plasma membrane"/>
    <property type="evidence" value="ECO:0007669"/>
    <property type="project" value="TreeGrafter"/>
</dbReference>
<keyword evidence="12 20" id="KW-0175">Coiled coil</keyword>
<feature type="domain" description="Ig-like" evidence="23">
    <location>
        <begin position="1126"/>
        <end position="1203"/>
    </location>
</feature>
<dbReference type="FunFam" id="2.80.10.50:FF:000003">
    <property type="entry name" value="recombining binding protein suppressor of hairless"/>
    <property type="match status" value="1"/>
</dbReference>
<keyword evidence="7" id="KW-0479">Metal-binding</keyword>
<dbReference type="SUPFAM" id="SSF110217">
    <property type="entry name" value="DNA-binding protein LAG-1 (CSL)"/>
    <property type="match status" value="1"/>
</dbReference>
<dbReference type="InterPro" id="IPR003599">
    <property type="entry name" value="Ig_sub"/>
</dbReference>
<keyword evidence="25" id="KW-1185">Reference proteome</keyword>
<keyword evidence="3" id="KW-0813">Transport</keyword>
<dbReference type="Pfam" id="PF07647">
    <property type="entry name" value="SAM_2"/>
    <property type="match status" value="1"/>
</dbReference>
<evidence type="ECO:0000313" key="25">
    <source>
        <dbReference type="Proteomes" id="UP000727407"/>
    </source>
</evidence>
<dbReference type="OrthoDB" id="5600360at2759"/>
<keyword evidence="16" id="KW-0804">Transcription</keyword>
<dbReference type="FunFam" id="1.20.5.340:FF:000011">
    <property type="entry name" value="Stromal interaction molecule 1"/>
    <property type="match status" value="1"/>
</dbReference>
<dbReference type="InterPro" id="IPR013783">
    <property type="entry name" value="Ig-like_fold"/>
</dbReference>